<dbReference type="InterPro" id="IPR036573">
    <property type="entry name" value="CBM_sf_5/12"/>
</dbReference>
<protein>
    <submittedName>
        <fullName evidence="5">Chitin-binding protein</fullName>
    </submittedName>
</protein>
<dbReference type="PANTHER" id="PTHR34823">
    <property type="entry name" value="GLCNAC-BINDING PROTEIN A"/>
    <property type="match status" value="1"/>
</dbReference>
<dbReference type="OrthoDB" id="5179374at2"/>
<dbReference type="Pfam" id="PF03067">
    <property type="entry name" value="LPMO_10"/>
    <property type="match status" value="1"/>
</dbReference>
<dbReference type="InterPro" id="IPR006311">
    <property type="entry name" value="TAT_signal"/>
</dbReference>
<dbReference type="CDD" id="cd21177">
    <property type="entry name" value="LPMO_AA10"/>
    <property type="match status" value="1"/>
</dbReference>
<dbReference type="CDD" id="cd12214">
    <property type="entry name" value="ChiA1_BD"/>
    <property type="match status" value="1"/>
</dbReference>
<dbReference type="RefSeq" id="WP_091638730.1">
    <property type="nucleotide sequence ID" value="NZ_FMHW01000002.1"/>
</dbReference>
<name>A0A1C6RLY9_9ACTN</name>
<dbReference type="GO" id="GO:0005975">
    <property type="term" value="P:carbohydrate metabolic process"/>
    <property type="evidence" value="ECO:0007669"/>
    <property type="project" value="InterPro"/>
</dbReference>
<proteinExistence type="predicted"/>
<evidence type="ECO:0000313" key="6">
    <source>
        <dbReference type="Proteomes" id="UP000198959"/>
    </source>
</evidence>
<dbReference type="Gene3D" id="2.70.50.50">
    <property type="entry name" value="chitin-binding protein cbp21"/>
    <property type="match status" value="1"/>
</dbReference>
<dbReference type="SUPFAM" id="SSF51055">
    <property type="entry name" value="Carbohydrate binding domain"/>
    <property type="match status" value="1"/>
</dbReference>
<dbReference type="InterPro" id="IPR051024">
    <property type="entry name" value="GlcNAc_Chitin_IntDeg"/>
</dbReference>
<feature type="compositionally biased region" description="Pro residues" evidence="3">
    <location>
        <begin position="213"/>
        <end position="240"/>
    </location>
</feature>
<dbReference type="GO" id="GO:0030246">
    <property type="term" value="F:carbohydrate binding"/>
    <property type="evidence" value="ECO:0007669"/>
    <property type="project" value="InterPro"/>
</dbReference>
<dbReference type="STRING" id="145854.GA0074692_0342"/>
<dbReference type="SMART" id="SM00495">
    <property type="entry name" value="ChtBD3"/>
    <property type="match status" value="1"/>
</dbReference>
<keyword evidence="2" id="KW-0378">Hydrolase</keyword>
<keyword evidence="6" id="KW-1185">Reference proteome</keyword>
<evidence type="ECO:0000313" key="5">
    <source>
        <dbReference type="EMBL" id="SCL18193.1"/>
    </source>
</evidence>
<dbReference type="Gene3D" id="2.10.10.20">
    <property type="entry name" value="Carbohydrate-binding module superfamily 5/12"/>
    <property type="match status" value="1"/>
</dbReference>
<dbReference type="InterPro" id="IPR003610">
    <property type="entry name" value="CBM5/12"/>
</dbReference>
<dbReference type="Proteomes" id="UP000198959">
    <property type="component" value="Unassembled WGS sequence"/>
</dbReference>
<dbReference type="AlphaFoldDB" id="A0A1C6RLY9"/>
<evidence type="ECO:0000256" key="3">
    <source>
        <dbReference type="SAM" id="MobiDB-lite"/>
    </source>
</evidence>
<accession>A0A1C6RLY9</accession>
<evidence type="ECO:0000259" key="4">
    <source>
        <dbReference type="SMART" id="SM00495"/>
    </source>
</evidence>
<evidence type="ECO:0000256" key="1">
    <source>
        <dbReference type="ARBA" id="ARBA00022729"/>
    </source>
</evidence>
<reference evidence="6" key="1">
    <citation type="submission" date="2016-06" db="EMBL/GenBank/DDBJ databases">
        <authorList>
            <person name="Varghese N."/>
            <person name="Submissions Spin"/>
        </authorList>
    </citation>
    <scope>NUCLEOTIDE SEQUENCE [LARGE SCALE GENOMIC DNA]</scope>
    <source>
        <strain evidence="6">DSM 43817</strain>
    </source>
</reference>
<keyword evidence="1" id="KW-0732">Signal</keyword>
<dbReference type="Pfam" id="PF02839">
    <property type="entry name" value="CBM_5_12"/>
    <property type="match status" value="1"/>
</dbReference>
<feature type="region of interest" description="Disordered" evidence="3">
    <location>
        <begin position="206"/>
        <end position="242"/>
    </location>
</feature>
<dbReference type="PROSITE" id="PS51318">
    <property type="entry name" value="TAT"/>
    <property type="match status" value="1"/>
</dbReference>
<dbReference type="SUPFAM" id="SSF81296">
    <property type="entry name" value="E set domains"/>
    <property type="match status" value="1"/>
</dbReference>
<gene>
    <name evidence="5" type="ORF">GA0074692_0342</name>
</gene>
<dbReference type="InterPro" id="IPR004302">
    <property type="entry name" value="Cellulose/chitin-bd_N"/>
</dbReference>
<dbReference type="InterPro" id="IPR014756">
    <property type="entry name" value="Ig_E-set"/>
</dbReference>
<feature type="domain" description="Chitin-binding type-3" evidence="4">
    <location>
        <begin position="241"/>
        <end position="287"/>
    </location>
</feature>
<dbReference type="EMBL" id="FMHW01000002">
    <property type="protein sequence ID" value="SCL18193.1"/>
    <property type="molecule type" value="Genomic_DNA"/>
</dbReference>
<dbReference type="PANTHER" id="PTHR34823:SF1">
    <property type="entry name" value="CHITIN-BINDING TYPE-4 DOMAIN-CONTAINING PROTEIN"/>
    <property type="match status" value="1"/>
</dbReference>
<evidence type="ECO:0000256" key="2">
    <source>
        <dbReference type="ARBA" id="ARBA00022801"/>
    </source>
</evidence>
<dbReference type="GO" id="GO:0005576">
    <property type="term" value="C:extracellular region"/>
    <property type="evidence" value="ECO:0007669"/>
    <property type="project" value="InterPro"/>
</dbReference>
<dbReference type="GO" id="GO:0004553">
    <property type="term" value="F:hydrolase activity, hydrolyzing O-glycosyl compounds"/>
    <property type="evidence" value="ECO:0007669"/>
    <property type="project" value="InterPro"/>
</dbReference>
<sequence>MNQRRRALAVVAVGGVGAALSLVAVGHAGAHGSMQSPMSRTYTCFLEGAESPDSAACQAAIATGGTQAVYDWHEVNIANAAGNHRQLIPDGRLCSANRDKYRGFDLARADWPATALPSGGTWTFAYRATAPHRGTFELYLTRPGYDPTQPLRWADLERFHTATDPALSDGAYRMTAALPQRTGRHLVYSIWQRSDSPEAFYTCSDVTFGGTPPTTPPPTTPSPTPPATTPPPTTTPPPSGTPAWQVGVAYAVGARVSYAGRTYECRQAHTSLAGWEPPNVPALWLAR</sequence>
<organism evidence="5 6">
    <name type="scientific">Micromonospora pallida</name>
    <dbReference type="NCBI Taxonomy" id="145854"/>
    <lineage>
        <taxon>Bacteria</taxon>
        <taxon>Bacillati</taxon>
        <taxon>Actinomycetota</taxon>
        <taxon>Actinomycetes</taxon>
        <taxon>Micromonosporales</taxon>
        <taxon>Micromonosporaceae</taxon>
        <taxon>Micromonospora</taxon>
    </lineage>
</organism>